<dbReference type="SUPFAM" id="SSF55166">
    <property type="entry name" value="Hedgehog/DD-peptidase"/>
    <property type="match status" value="1"/>
</dbReference>
<dbReference type="InterPro" id="IPR009045">
    <property type="entry name" value="Zn_M74/Hedgehog-like"/>
</dbReference>
<protein>
    <submittedName>
        <fullName evidence="4">D-alanyl-D-alanine carboxypeptidase family protein</fullName>
    </submittedName>
</protein>
<dbReference type="CDD" id="cd14852">
    <property type="entry name" value="LD-carboxypeptidase"/>
    <property type="match status" value="1"/>
</dbReference>
<feature type="compositionally biased region" description="Pro residues" evidence="1">
    <location>
        <begin position="90"/>
        <end position="102"/>
    </location>
</feature>
<evidence type="ECO:0000256" key="1">
    <source>
        <dbReference type="SAM" id="MobiDB-lite"/>
    </source>
</evidence>
<keyword evidence="5" id="KW-1185">Reference proteome</keyword>
<feature type="compositionally biased region" description="Polar residues" evidence="1">
    <location>
        <begin position="27"/>
        <end position="46"/>
    </location>
</feature>
<dbReference type="GO" id="GO:0004180">
    <property type="term" value="F:carboxypeptidase activity"/>
    <property type="evidence" value="ECO:0007669"/>
    <property type="project" value="UniProtKB-KW"/>
</dbReference>
<evidence type="ECO:0000313" key="4">
    <source>
        <dbReference type="EMBL" id="MFC5405561.1"/>
    </source>
</evidence>
<dbReference type="PANTHER" id="PTHR34385">
    <property type="entry name" value="D-ALANYL-D-ALANINE CARBOXYPEPTIDASE"/>
    <property type="match status" value="1"/>
</dbReference>
<proteinExistence type="predicted"/>
<reference evidence="5" key="1">
    <citation type="journal article" date="2019" name="Int. J. Syst. Evol. Microbiol.">
        <title>The Global Catalogue of Microorganisms (GCM) 10K type strain sequencing project: providing services to taxonomists for standard genome sequencing and annotation.</title>
        <authorList>
            <consortium name="The Broad Institute Genomics Platform"/>
            <consortium name="The Broad Institute Genome Sequencing Center for Infectious Disease"/>
            <person name="Wu L."/>
            <person name="Ma J."/>
        </authorList>
    </citation>
    <scope>NUCLEOTIDE SEQUENCE [LARGE SCALE GENOMIC DNA]</scope>
    <source>
        <strain evidence="5">CGMCC 1.18575</strain>
    </source>
</reference>
<dbReference type="PANTHER" id="PTHR34385:SF1">
    <property type="entry name" value="PEPTIDOGLYCAN L-ALANYL-D-GLUTAMATE ENDOPEPTIDASE CWLK"/>
    <property type="match status" value="1"/>
</dbReference>
<keyword evidence="4" id="KW-0378">Hydrolase</keyword>
<dbReference type="InterPro" id="IPR003709">
    <property type="entry name" value="VanY-like_core_dom"/>
</dbReference>
<keyword evidence="2" id="KW-0732">Signal</keyword>
<feature type="chain" id="PRO_5047343049" evidence="2">
    <location>
        <begin position="24"/>
        <end position="329"/>
    </location>
</feature>
<gene>
    <name evidence="4" type="ORF">ACFPOF_22690</name>
</gene>
<feature type="region of interest" description="Disordered" evidence="1">
    <location>
        <begin position="27"/>
        <end position="115"/>
    </location>
</feature>
<dbReference type="EMBL" id="JBHSMI010000029">
    <property type="protein sequence ID" value="MFC5405561.1"/>
    <property type="molecule type" value="Genomic_DNA"/>
</dbReference>
<dbReference type="InterPro" id="IPR058193">
    <property type="entry name" value="VanY/YodJ_core_dom"/>
</dbReference>
<dbReference type="Gene3D" id="3.30.1380.10">
    <property type="match status" value="1"/>
</dbReference>
<feature type="signal peptide" evidence="2">
    <location>
        <begin position="1"/>
        <end position="23"/>
    </location>
</feature>
<evidence type="ECO:0000259" key="3">
    <source>
        <dbReference type="Pfam" id="PF02557"/>
    </source>
</evidence>
<organism evidence="4 5">
    <name type="scientific">Cohnella soli</name>
    <dbReference type="NCBI Taxonomy" id="425005"/>
    <lineage>
        <taxon>Bacteria</taxon>
        <taxon>Bacillati</taxon>
        <taxon>Bacillota</taxon>
        <taxon>Bacilli</taxon>
        <taxon>Bacillales</taxon>
        <taxon>Paenibacillaceae</taxon>
        <taxon>Cohnella</taxon>
    </lineage>
</organism>
<name>A0ABW0HWP3_9BACL</name>
<dbReference type="InterPro" id="IPR052179">
    <property type="entry name" value="DD-CPase-like"/>
</dbReference>
<accession>A0ABW0HWP3</accession>
<sequence>MKKIIYFIIAATIVGGLWSQVHALNDNASGKPDTSASAPASPELSTPSASPSEPIEVEEPEASAPESTPTPTPEEKPSGKPSEPSEPSEPSKPPKPSKPSKPSPNDDYDFGQIISPDDLPAMTIEHKGGIDVITNPKSLYVLANKKRNLPSDYVPPDLVVPDVPFSFSGDSPKKKMRKAAADALESLFQAAKDDGIELKAVSGYRSYATQKAIFTANAEKKGEDVANKTSARPGQSEHQTGLAMDISSASVGYALEETFAKTKEGKWLAAHAADHGFIIRFLKGKEKITGYSYEPWHVRYVGRDVAKEIARQKITLEEYMDEAAEVIAR</sequence>
<comment type="caution">
    <text evidence="4">The sequence shown here is derived from an EMBL/GenBank/DDBJ whole genome shotgun (WGS) entry which is preliminary data.</text>
</comment>
<feature type="domain" description="D-alanyl-D-alanine carboxypeptidase-like core" evidence="3">
    <location>
        <begin position="174"/>
        <end position="302"/>
    </location>
</feature>
<dbReference type="RefSeq" id="WP_378136893.1">
    <property type="nucleotide sequence ID" value="NZ_JBHSMI010000029.1"/>
</dbReference>
<dbReference type="Pfam" id="PF02557">
    <property type="entry name" value="VanY"/>
    <property type="match status" value="1"/>
</dbReference>
<evidence type="ECO:0000313" key="5">
    <source>
        <dbReference type="Proteomes" id="UP001596113"/>
    </source>
</evidence>
<keyword evidence="4" id="KW-0645">Protease</keyword>
<evidence type="ECO:0000256" key="2">
    <source>
        <dbReference type="SAM" id="SignalP"/>
    </source>
</evidence>
<dbReference type="Proteomes" id="UP001596113">
    <property type="component" value="Unassembled WGS sequence"/>
</dbReference>
<keyword evidence="4" id="KW-0121">Carboxypeptidase</keyword>